<gene>
    <name evidence="2" type="ORF">HYPSUDRAFT_44680</name>
</gene>
<keyword evidence="3" id="KW-1185">Reference proteome</keyword>
<dbReference type="Proteomes" id="UP000054270">
    <property type="component" value="Unassembled WGS sequence"/>
</dbReference>
<evidence type="ECO:0000313" key="3">
    <source>
        <dbReference type="Proteomes" id="UP000054270"/>
    </source>
</evidence>
<feature type="region of interest" description="Disordered" evidence="1">
    <location>
        <begin position="1"/>
        <end position="24"/>
    </location>
</feature>
<sequence length="61" mass="6300">MPPATPSARRDPVREAAAPPTARAGILLRMDAGSARHTESVPALSLTVSTTGAIPPRRSLV</sequence>
<evidence type="ECO:0000313" key="2">
    <source>
        <dbReference type="EMBL" id="KJA19007.1"/>
    </source>
</evidence>
<evidence type="ECO:0000256" key="1">
    <source>
        <dbReference type="SAM" id="MobiDB-lite"/>
    </source>
</evidence>
<accession>A0A0D2KWJ7</accession>
<protein>
    <submittedName>
        <fullName evidence="2">Uncharacterized protein</fullName>
    </submittedName>
</protein>
<organism evidence="2 3">
    <name type="scientific">Hypholoma sublateritium (strain FD-334 SS-4)</name>
    <dbReference type="NCBI Taxonomy" id="945553"/>
    <lineage>
        <taxon>Eukaryota</taxon>
        <taxon>Fungi</taxon>
        <taxon>Dikarya</taxon>
        <taxon>Basidiomycota</taxon>
        <taxon>Agaricomycotina</taxon>
        <taxon>Agaricomycetes</taxon>
        <taxon>Agaricomycetidae</taxon>
        <taxon>Agaricales</taxon>
        <taxon>Agaricineae</taxon>
        <taxon>Strophariaceae</taxon>
        <taxon>Hypholoma</taxon>
    </lineage>
</organism>
<name>A0A0D2KWJ7_HYPSF</name>
<reference evidence="3" key="1">
    <citation type="submission" date="2014-04" db="EMBL/GenBank/DDBJ databases">
        <title>Evolutionary Origins and Diversification of the Mycorrhizal Mutualists.</title>
        <authorList>
            <consortium name="DOE Joint Genome Institute"/>
            <consortium name="Mycorrhizal Genomics Consortium"/>
            <person name="Kohler A."/>
            <person name="Kuo A."/>
            <person name="Nagy L.G."/>
            <person name="Floudas D."/>
            <person name="Copeland A."/>
            <person name="Barry K.W."/>
            <person name="Cichocki N."/>
            <person name="Veneault-Fourrey C."/>
            <person name="LaButti K."/>
            <person name="Lindquist E.A."/>
            <person name="Lipzen A."/>
            <person name="Lundell T."/>
            <person name="Morin E."/>
            <person name="Murat C."/>
            <person name="Riley R."/>
            <person name="Ohm R."/>
            <person name="Sun H."/>
            <person name="Tunlid A."/>
            <person name="Henrissat B."/>
            <person name="Grigoriev I.V."/>
            <person name="Hibbett D.S."/>
            <person name="Martin F."/>
        </authorList>
    </citation>
    <scope>NUCLEOTIDE SEQUENCE [LARGE SCALE GENOMIC DNA]</scope>
    <source>
        <strain evidence="3">FD-334 SS-4</strain>
    </source>
</reference>
<dbReference type="EMBL" id="KN817582">
    <property type="protein sequence ID" value="KJA19007.1"/>
    <property type="molecule type" value="Genomic_DNA"/>
</dbReference>
<dbReference type="AlphaFoldDB" id="A0A0D2KWJ7"/>
<proteinExistence type="predicted"/>